<dbReference type="GO" id="GO:0043880">
    <property type="term" value="F:crotonyl-CoA reductase activity"/>
    <property type="evidence" value="ECO:0007669"/>
    <property type="project" value="InterPro"/>
</dbReference>
<dbReference type="Gene3D" id="3.40.47.10">
    <property type="match status" value="2"/>
</dbReference>
<dbReference type="InterPro" id="IPR011032">
    <property type="entry name" value="GroES-like_sf"/>
</dbReference>
<feature type="region of interest" description="Disordered" evidence="4">
    <location>
        <begin position="1154"/>
        <end position="1174"/>
    </location>
</feature>
<dbReference type="PANTHER" id="PTHR43775:SF37">
    <property type="entry name" value="SI:DKEY-61P9.11"/>
    <property type="match status" value="1"/>
</dbReference>
<dbReference type="GO" id="GO:0071770">
    <property type="term" value="P:DIM/DIP cell wall layer assembly"/>
    <property type="evidence" value="ECO:0007669"/>
    <property type="project" value="TreeGrafter"/>
</dbReference>
<dbReference type="Gene3D" id="3.30.70.250">
    <property type="entry name" value="Malonyl-CoA ACP transacylase, ACP-binding"/>
    <property type="match status" value="1"/>
</dbReference>
<dbReference type="InterPro" id="IPR016035">
    <property type="entry name" value="Acyl_Trfase/lysoPLipase"/>
</dbReference>
<dbReference type="InterPro" id="IPR020841">
    <property type="entry name" value="PKS_Beta-ketoAc_synthase_dom"/>
</dbReference>
<keyword evidence="6" id="KW-0560">Oxidoreductase</keyword>
<name>A0A5P0YJJ2_9ACTN</name>
<dbReference type="Pfam" id="PF22621">
    <property type="entry name" value="CurL-like_PKS_C"/>
    <property type="match status" value="1"/>
</dbReference>
<evidence type="ECO:0000259" key="5">
    <source>
        <dbReference type="PROSITE" id="PS52004"/>
    </source>
</evidence>
<dbReference type="InterPro" id="IPR020843">
    <property type="entry name" value="ER"/>
</dbReference>
<dbReference type="Pfam" id="PF00107">
    <property type="entry name" value="ADH_zinc_N"/>
    <property type="match status" value="1"/>
</dbReference>
<dbReference type="SMART" id="SM00827">
    <property type="entry name" value="PKS_AT"/>
    <property type="match status" value="1"/>
</dbReference>
<reference evidence="6 7" key="1">
    <citation type="submission" date="2019-10" db="EMBL/GenBank/DDBJ databases">
        <title>Streptomyces sp. nov., a novel actinobacterium isolated from alkaline environment.</title>
        <authorList>
            <person name="Golinska P."/>
        </authorList>
    </citation>
    <scope>NUCLEOTIDE SEQUENCE [LARGE SCALE GENOMIC DNA]</scope>
    <source>
        <strain evidence="6 7">OF1</strain>
    </source>
</reference>
<dbReference type="InterPro" id="IPR036291">
    <property type="entry name" value="NAD(P)-bd_dom_sf"/>
</dbReference>
<comment type="caution">
    <text evidence="6">The sequence shown here is derived from an EMBL/GenBank/DDBJ whole genome shotgun (WGS) entry which is preliminary data.</text>
</comment>
<dbReference type="GO" id="GO:0006633">
    <property type="term" value="P:fatty acid biosynthetic process"/>
    <property type="evidence" value="ECO:0007669"/>
    <property type="project" value="TreeGrafter"/>
</dbReference>
<evidence type="ECO:0000256" key="3">
    <source>
        <dbReference type="ARBA" id="ARBA00023268"/>
    </source>
</evidence>
<dbReference type="EC" id="1.3.1.85" evidence="6"/>
<dbReference type="SUPFAM" id="SSF50129">
    <property type="entry name" value="GroES-like"/>
    <property type="match status" value="1"/>
</dbReference>
<dbReference type="PROSITE" id="PS01162">
    <property type="entry name" value="QOR_ZETA_CRYSTAL"/>
    <property type="match status" value="1"/>
</dbReference>
<dbReference type="PANTHER" id="PTHR43775">
    <property type="entry name" value="FATTY ACID SYNTHASE"/>
    <property type="match status" value="1"/>
</dbReference>
<dbReference type="InterPro" id="IPR016036">
    <property type="entry name" value="Malonyl_transacylase_ACP-bd"/>
</dbReference>
<sequence>MEQEGRPGGMTEVEPAGADAHIAVVGVAARFGPDAAPGSLREWPPVPGSQPGEAAADPHAFDHGFFSVSPREAVVLDPQQRVLLECAHHALEDAAHDPTRGDAVVGVYAGGATTAHAARLRARPDLLPHVDDRQIRAATGADFLASRIAYKLGLTGPAVSVQAASATALVTVHTAVQALLGGECDVALAASATVGTAEGTRDGFGCAVLVLRRLPDAWENGDRIHAVVCGTAVGRGGGGESAEAGRARITADALSVSGVAADTVEAVHAPPGVGVTDTAPAAATLVQAVLAGSGAPLRTAVTASGVFGTHACVVLAGPPAPPAPPVPTAPAGTSAADPRGWQLLPFSAKSPAALAETAARLGDHLRFTEGAAALRDVAWTLQSGRTPFPHRGFVVARGSGEAASALAGIGADPQKEKARHATGEAPPVVFTFPGHGGQHLGMGRALYRSDPRFRQDVDNCAARVRTETGVDLLAVLNPEGEEAEEAARRELEDPTVTQLAVFVLEHTLAQALIRRGVRPSAVVGHSLGGYAAACVAGVFSLPDAVRMVVTRVRLLRSLAPGAMAAVRMTEAELLPLLPEGVGIAAFSGPDQVTVSGPREAVTRFVEEYAAKGLEVRLLHIPGAGHSSLVDPVLDEYAEFLGGITFHPPAIPVVSDTTGTWAEPEEITSPAYWCRHMRQAVRYHDVLDTLNSVEGAALVEVGPGTTLTALARRHRELRRDHLILHSLPHPKDETPDPQVLLSTIGALWAAGTDVRWPALHTVEKSLYELGEMPPLGSVPPQMYASLIRQDRFGEPEKAFATEVVDTPSPGRGQVLVWVMAAGINYNNVWAGLGRPIDVIAARRKQGEPEDFHIGGSEGAGVVFAVGEGVSGVAVGDHVMLSGAQWDETAPDIRLGGDPTLSPTMRAWGYESNYGSFAQFALVRDYQCHPKPKNLTWEAAAAFILTGGTAYRQLFGWAPNTVQPGDPVLIWGGAGGLGSMGIQLARNAGGLPVAVVSSEERAEYCRRLGAVGTVNRREFDHWGRMPDLEDAAAFGAWMSRVRLFGRAFWEALGERRAPKVVLEHSGQDTIPTSMYLCDNGGMVTICGGTSGYAADVDLRFLWMRQKRLQGSHGFNQAQCRAVIHLVASGQVDPCLSRVFGFEEIGEAHQVMHENRQPPGNMAALVNAPRPGLTTLA</sequence>
<evidence type="ECO:0000256" key="2">
    <source>
        <dbReference type="ARBA" id="ARBA00022553"/>
    </source>
</evidence>
<keyword evidence="3" id="KW-0511">Multifunctional enzyme</keyword>
<dbReference type="InterPro" id="IPR014043">
    <property type="entry name" value="Acyl_transferase_dom"/>
</dbReference>
<evidence type="ECO:0000256" key="1">
    <source>
        <dbReference type="ARBA" id="ARBA00022450"/>
    </source>
</evidence>
<protein>
    <submittedName>
        <fullName evidence="6">Crotonyl-CoA carboxylase/reductase</fullName>
        <ecNumber evidence="6">1.3.1.85</ecNumber>
    </submittedName>
</protein>
<dbReference type="Proteomes" id="UP000320857">
    <property type="component" value="Unassembled WGS sequence"/>
</dbReference>
<dbReference type="Gene3D" id="3.30.70.3290">
    <property type="match status" value="1"/>
</dbReference>
<feature type="domain" description="Ketosynthase family 3 (KS3)" evidence="5">
    <location>
        <begin position="1"/>
        <end position="417"/>
    </location>
</feature>
<dbReference type="PROSITE" id="PS52004">
    <property type="entry name" value="KS3_2"/>
    <property type="match status" value="1"/>
</dbReference>
<dbReference type="GO" id="GO:0004312">
    <property type="term" value="F:fatty acid synthase activity"/>
    <property type="evidence" value="ECO:0007669"/>
    <property type="project" value="TreeGrafter"/>
</dbReference>
<dbReference type="InterPro" id="IPR016039">
    <property type="entry name" value="Thiolase-like"/>
</dbReference>
<keyword evidence="1" id="KW-0596">Phosphopantetheine</keyword>
<dbReference type="InterPro" id="IPR002364">
    <property type="entry name" value="Quin_OxRdtase/zeta-crystal_CS"/>
</dbReference>
<dbReference type="SUPFAM" id="SSF55048">
    <property type="entry name" value="Probable ACP-binding domain of malonyl-CoA ACP transacylase"/>
    <property type="match status" value="1"/>
</dbReference>
<dbReference type="CDD" id="cd00833">
    <property type="entry name" value="PKS"/>
    <property type="match status" value="1"/>
</dbReference>
<dbReference type="Gene3D" id="3.40.366.10">
    <property type="entry name" value="Malonyl-Coenzyme A Acyl Carrier Protein, domain 2"/>
    <property type="match status" value="1"/>
</dbReference>
<dbReference type="EMBL" id="VJYK02000006">
    <property type="protein sequence ID" value="MQS00544.1"/>
    <property type="molecule type" value="Genomic_DNA"/>
</dbReference>
<dbReference type="InterPro" id="IPR001227">
    <property type="entry name" value="Ac_transferase_dom_sf"/>
</dbReference>
<dbReference type="SMART" id="SM00825">
    <property type="entry name" value="PKS_KS"/>
    <property type="match status" value="1"/>
</dbReference>
<dbReference type="InterPro" id="IPR013154">
    <property type="entry name" value="ADH-like_N"/>
</dbReference>
<evidence type="ECO:0000313" key="6">
    <source>
        <dbReference type="EMBL" id="MQS00544.1"/>
    </source>
</evidence>
<dbReference type="SUPFAM" id="SSF53901">
    <property type="entry name" value="Thiolase-like"/>
    <property type="match status" value="2"/>
</dbReference>
<dbReference type="Pfam" id="PF00698">
    <property type="entry name" value="Acyl_transf_1"/>
    <property type="match status" value="1"/>
</dbReference>
<proteinExistence type="predicted"/>
<gene>
    <name evidence="6" type="primary">ccrA</name>
    <name evidence="6" type="ORF">FNX44_001335</name>
</gene>
<dbReference type="SUPFAM" id="SSF51735">
    <property type="entry name" value="NAD(P)-binding Rossmann-fold domains"/>
    <property type="match status" value="1"/>
</dbReference>
<dbReference type="NCBIfam" id="TIGR01751">
    <property type="entry name" value="crot-CoA-red"/>
    <property type="match status" value="1"/>
</dbReference>
<accession>A0A5P0YJJ2</accession>
<dbReference type="Pfam" id="PF00109">
    <property type="entry name" value="ketoacyl-synt"/>
    <property type="match status" value="1"/>
</dbReference>
<dbReference type="SMART" id="SM00829">
    <property type="entry name" value="PKS_ER"/>
    <property type="match status" value="1"/>
</dbReference>
<organism evidence="6 7">
    <name type="scientific">Streptomyces alkaliterrae</name>
    <dbReference type="NCBI Taxonomy" id="2213162"/>
    <lineage>
        <taxon>Bacteria</taxon>
        <taxon>Bacillati</taxon>
        <taxon>Actinomycetota</taxon>
        <taxon>Actinomycetes</taxon>
        <taxon>Kitasatosporales</taxon>
        <taxon>Streptomycetaceae</taxon>
        <taxon>Streptomyces</taxon>
    </lineage>
</organism>
<dbReference type="InterPro" id="IPR010085">
    <property type="entry name" value="Crot_CoA_red"/>
</dbReference>
<dbReference type="SUPFAM" id="SSF52151">
    <property type="entry name" value="FabD/lysophospholipase-like"/>
    <property type="match status" value="1"/>
</dbReference>
<dbReference type="InterPro" id="IPR014030">
    <property type="entry name" value="Ketoacyl_synth_N"/>
</dbReference>
<dbReference type="OrthoDB" id="9778690at2"/>
<dbReference type="Pfam" id="PF08240">
    <property type="entry name" value="ADH_N"/>
    <property type="match status" value="1"/>
</dbReference>
<dbReference type="InterPro" id="IPR013149">
    <property type="entry name" value="ADH-like_C"/>
</dbReference>
<evidence type="ECO:0000256" key="4">
    <source>
        <dbReference type="SAM" id="MobiDB-lite"/>
    </source>
</evidence>
<dbReference type="Gene3D" id="3.90.180.10">
    <property type="entry name" value="Medium-chain alcohol dehydrogenases, catalytic domain"/>
    <property type="match status" value="2"/>
</dbReference>
<dbReference type="Gene3D" id="3.40.50.720">
    <property type="entry name" value="NAD(P)-binding Rossmann-like Domain"/>
    <property type="match status" value="1"/>
</dbReference>
<dbReference type="GO" id="GO:0005886">
    <property type="term" value="C:plasma membrane"/>
    <property type="evidence" value="ECO:0007669"/>
    <property type="project" value="TreeGrafter"/>
</dbReference>
<dbReference type="GO" id="GO:0005737">
    <property type="term" value="C:cytoplasm"/>
    <property type="evidence" value="ECO:0007669"/>
    <property type="project" value="TreeGrafter"/>
</dbReference>
<dbReference type="AlphaFoldDB" id="A0A5P0YJJ2"/>
<dbReference type="GO" id="GO:0008270">
    <property type="term" value="F:zinc ion binding"/>
    <property type="evidence" value="ECO:0007669"/>
    <property type="project" value="InterPro"/>
</dbReference>
<evidence type="ECO:0000313" key="7">
    <source>
        <dbReference type="Proteomes" id="UP000320857"/>
    </source>
</evidence>
<keyword evidence="7" id="KW-1185">Reference proteome</keyword>
<dbReference type="InterPro" id="IPR050091">
    <property type="entry name" value="PKS_NRPS_Biosynth_Enz"/>
</dbReference>
<keyword evidence="2" id="KW-0597">Phosphoprotein</keyword>